<dbReference type="RefSeq" id="WP_160198501.1">
    <property type="nucleotide sequence ID" value="NZ_QXXA01000018.1"/>
</dbReference>
<keyword evidence="9" id="KW-1185">Reference proteome</keyword>
<evidence type="ECO:0000256" key="7">
    <source>
        <dbReference type="HAMAP-Rule" id="MF_00108"/>
    </source>
</evidence>
<dbReference type="Gene3D" id="3.90.550.10">
    <property type="entry name" value="Spore Coat Polysaccharide Biosynthesis Protein SpsA, Chain A"/>
    <property type="match status" value="1"/>
</dbReference>
<dbReference type="OrthoDB" id="9806837at2"/>
<dbReference type="CDD" id="cd02516">
    <property type="entry name" value="CDP-ME_synthetase"/>
    <property type="match status" value="1"/>
</dbReference>
<reference evidence="8 9" key="1">
    <citation type="submission" date="2018-08" db="EMBL/GenBank/DDBJ databases">
        <title>Murine metabolic-syndrome-specific gut microbial biobank.</title>
        <authorList>
            <person name="Liu C."/>
        </authorList>
    </citation>
    <scope>NUCLEOTIDE SEQUENCE [LARGE SCALE GENOMIC DNA]</scope>
    <source>
        <strain evidence="8 9">583</strain>
    </source>
</reference>
<organism evidence="8 9">
    <name type="scientific">Senegalia massiliensis</name>
    <dbReference type="NCBI Taxonomy" id="1720316"/>
    <lineage>
        <taxon>Bacteria</taxon>
        <taxon>Bacillati</taxon>
        <taxon>Bacillota</taxon>
        <taxon>Clostridia</taxon>
        <taxon>Eubacteriales</taxon>
        <taxon>Clostridiaceae</taxon>
        <taxon>Senegalia</taxon>
    </lineage>
</organism>
<dbReference type="GO" id="GO:0019288">
    <property type="term" value="P:isopentenyl diphosphate biosynthetic process, methylerythritol 4-phosphate pathway"/>
    <property type="evidence" value="ECO:0007669"/>
    <property type="project" value="UniProtKB-UniRule"/>
</dbReference>
<dbReference type="InterPro" id="IPR050088">
    <property type="entry name" value="IspD/TarI_cytidylyltransf_bact"/>
</dbReference>
<comment type="caution">
    <text evidence="8">The sequence shown here is derived from an EMBL/GenBank/DDBJ whole genome shotgun (WGS) entry which is preliminary data.</text>
</comment>
<dbReference type="PANTHER" id="PTHR32125">
    <property type="entry name" value="2-C-METHYL-D-ERYTHRITOL 4-PHOSPHATE CYTIDYLYLTRANSFERASE, CHLOROPLASTIC"/>
    <property type="match status" value="1"/>
</dbReference>
<dbReference type="PROSITE" id="PS01295">
    <property type="entry name" value="ISPD"/>
    <property type="match status" value="1"/>
</dbReference>
<keyword evidence="6 7" id="KW-0414">Isoprene biosynthesis</keyword>
<dbReference type="InterPro" id="IPR018294">
    <property type="entry name" value="ISPD_synthase_CS"/>
</dbReference>
<keyword evidence="4 7" id="KW-0808">Transferase</keyword>
<dbReference type="NCBIfam" id="TIGR00453">
    <property type="entry name" value="ispD"/>
    <property type="match status" value="1"/>
</dbReference>
<feature type="site" description="Positions MEP for the nucleophilic attack" evidence="7">
    <location>
        <position position="216"/>
    </location>
</feature>
<gene>
    <name evidence="7 8" type="primary">ispD</name>
    <name evidence="8" type="ORF">D3Z33_14350</name>
</gene>
<comment type="pathway">
    <text evidence="2 7">Isoprenoid biosynthesis; isopentenyl diphosphate biosynthesis via DXP pathway; isopentenyl diphosphate from 1-deoxy-D-xylulose 5-phosphate: step 2/6.</text>
</comment>
<feature type="site" description="Transition state stabilizer" evidence="7">
    <location>
        <position position="20"/>
    </location>
</feature>
<dbReference type="InterPro" id="IPR001228">
    <property type="entry name" value="IspD"/>
</dbReference>
<evidence type="ECO:0000313" key="9">
    <source>
        <dbReference type="Proteomes" id="UP000467132"/>
    </source>
</evidence>
<feature type="site" description="Transition state stabilizer" evidence="7">
    <location>
        <position position="27"/>
    </location>
</feature>
<dbReference type="SUPFAM" id="SSF53448">
    <property type="entry name" value="Nucleotide-diphospho-sugar transferases"/>
    <property type="match status" value="1"/>
</dbReference>
<comment type="catalytic activity">
    <reaction evidence="1 7">
        <text>2-C-methyl-D-erythritol 4-phosphate + CTP + H(+) = 4-CDP-2-C-methyl-D-erythritol + diphosphate</text>
        <dbReference type="Rhea" id="RHEA:13429"/>
        <dbReference type="ChEBI" id="CHEBI:15378"/>
        <dbReference type="ChEBI" id="CHEBI:33019"/>
        <dbReference type="ChEBI" id="CHEBI:37563"/>
        <dbReference type="ChEBI" id="CHEBI:57823"/>
        <dbReference type="ChEBI" id="CHEBI:58262"/>
        <dbReference type="EC" id="2.7.7.60"/>
    </reaction>
</comment>
<evidence type="ECO:0000256" key="2">
    <source>
        <dbReference type="ARBA" id="ARBA00004787"/>
    </source>
</evidence>
<dbReference type="InterPro" id="IPR029044">
    <property type="entry name" value="Nucleotide-diphossugar_trans"/>
</dbReference>
<sequence>MSYKSKKISVIIAAAGMGKRMNSNINKQYILLNDKPILFYTLYKFEKNEFVDDIIIVAKEDEISYCNKNIVSKYGFKKVKDIVAGGKERRDSVYNGLNAIDVESDIVLIHDGARPFVDNEIINSSIKEVIVNKATVVGVPVKDTIKIVSDDNIVESTPNRSHLWKVQTPQSFSYSVIMDCYNKGIENDLNVTDDSMLVEHFGYSVKMIMGSYKNIKITTPEDLVMGKNFLE</sequence>
<evidence type="ECO:0000256" key="6">
    <source>
        <dbReference type="ARBA" id="ARBA00023229"/>
    </source>
</evidence>
<proteinExistence type="inferred from homology"/>
<accession>A0A845R373</accession>
<evidence type="ECO:0000256" key="4">
    <source>
        <dbReference type="ARBA" id="ARBA00022679"/>
    </source>
</evidence>
<dbReference type="GO" id="GO:0050518">
    <property type="term" value="F:2-C-methyl-D-erythritol 4-phosphate cytidylyltransferase activity"/>
    <property type="evidence" value="ECO:0007669"/>
    <property type="project" value="UniProtKB-UniRule"/>
</dbReference>
<dbReference type="EMBL" id="QXXA01000018">
    <property type="protein sequence ID" value="NBI08038.1"/>
    <property type="molecule type" value="Genomic_DNA"/>
</dbReference>
<evidence type="ECO:0000256" key="5">
    <source>
        <dbReference type="ARBA" id="ARBA00022695"/>
    </source>
</evidence>
<dbReference type="Pfam" id="PF01128">
    <property type="entry name" value="IspD"/>
    <property type="match status" value="1"/>
</dbReference>
<comment type="function">
    <text evidence="7">Catalyzes the formation of 4-diphosphocytidyl-2-C-methyl-D-erythritol from CTP and 2-C-methyl-D-erythritol 4-phosphate (MEP).</text>
</comment>
<dbReference type="HAMAP" id="MF_00108">
    <property type="entry name" value="IspD"/>
    <property type="match status" value="1"/>
</dbReference>
<dbReference type="AlphaFoldDB" id="A0A845R373"/>
<dbReference type="InterPro" id="IPR034683">
    <property type="entry name" value="IspD/TarI"/>
</dbReference>
<evidence type="ECO:0000256" key="3">
    <source>
        <dbReference type="ARBA" id="ARBA00009789"/>
    </source>
</evidence>
<dbReference type="EC" id="2.7.7.60" evidence="7"/>
<evidence type="ECO:0000256" key="1">
    <source>
        <dbReference type="ARBA" id="ARBA00001282"/>
    </source>
</evidence>
<name>A0A845R373_9CLOT</name>
<dbReference type="FunFam" id="3.90.550.10:FF:000003">
    <property type="entry name" value="2-C-methyl-D-erythritol 4-phosphate cytidylyltransferase"/>
    <property type="match status" value="1"/>
</dbReference>
<protein>
    <recommendedName>
        <fullName evidence="7">2-C-methyl-D-erythritol 4-phosphate cytidylyltransferase</fullName>
        <ecNumber evidence="7">2.7.7.60</ecNumber>
    </recommendedName>
    <alternativeName>
        <fullName evidence="7">4-diphosphocytidyl-2C-methyl-D-erythritol synthase</fullName>
    </alternativeName>
    <alternativeName>
        <fullName evidence="7">MEP cytidylyltransferase</fullName>
        <shortName evidence="7">MCT</shortName>
    </alternativeName>
</protein>
<dbReference type="UniPathway" id="UPA00056">
    <property type="reaction ID" value="UER00093"/>
</dbReference>
<feature type="site" description="Positions MEP for the nucleophilic attack" evidence="7">
    <location>
        <position position="160"/>
    </location>
</feature>
<keyword evidence="5 7" id="KW-0548">Nucleotidyltransferase</keyword>
<dbReference type="Proteomes" id="UP000467132">
    <property type="component" value="Unassembled WGS sequence"/>
</dbReference>
<comment type="similarity">
    <text evidence="3 7">Belongs to the IspD/TarI cytidylyltransferase family. IspD subfamily.</text>
</comment>
<dbReference type="PANTHER" id="PTHR32125:SF4">
    <property type="entry name" value="2-C-METHYL-D-ERYTHRITOL 4-PHOSPHATE CYTIDYLYLTRANSFERASE, CHLOROPLASTIC"/>
    <property type="match status" value="1"/>
</dbReference>
<evidence type="ECO:0000313" key="8">
    <source>
        <dbReference type="EMBL" id="NBI08038.1"/>
    </source>
</evidence>